<sequence>MPFFGSSNKHENKLEKRNPGAATTELQNTQRVLVPLAKAWIAMELPVEQVPPALGLLWAASPLGNLNVVDRRHHAGGMQAAMANDAMRNGPGDPQYGAGGAGASIPPVGAINEQPHRSCGAASKTGKIEQAVGSLVGSNTLEAKGLQKEQCARASNWGFSFSTCLFVGKPKVRRYRVLSSGKRSGWSVRRVLRRERAVAHGAYPDNRRPGAGGGPVL</sequence>
<keyword evidence="3" id="KW-1185">Reference proteome</keyword>
<protein>
    <submittedName>
        <fullName evidence="2">Uncharacterized protein</fullName>
    </submittedName>
</protein>
<name>A0AAD7IZJ5_9AGAR</name>
<feature type="compositionally biased region" description="Basic and acidic residues" evidence="1">
    <location>
        <begin position="8"/>
        <end position="18"/>
    </location>
</feature>
<feature type="region of interest" description="Disordered" evidence="1">
    <location>
        <begin position="1"/>
        <end position="23"/>
    </location>
</feature>
<dbReference type="Proteomes" id="UP001215280">
    <property type="component" value="Unassembled WGS sequence"/>
</dbReference>
<proteinExistence type="predicted"/>
<dbReference type="AlphaFoldDB" id="A0AAD7IZJ5"/>
<accession>A0AAD7IZJ5</accession>
<comment type="caution">
    <text evidence="2">The sequence shown here is derived from an EMBL/GenBank/DDBJ whole genome shotgun (WGS) entry which is preliminary data.</text>
</comment>
<organism evidence="2 3">
    <name type="scientific">Mycena maculata</name>
    <dbReference type="NCBI Taxonomy" id="230809"/>
    <lineage>
        <taxon>Eukaryota</taxon>
        <taxon>Fungi</taxon>
        <taxon>Dikarya</taxon>
        <taxon>Basidiomycota</taxon>
        <taxon>Agaricomycotina</taxon>
        <taxon>Agaricomycetes</taxon>
        <taxon>Agaricomycetidae</taxon>
        <taxon>Agaricales</taxon>
        <taxon>Marasmiineae</taxon>
        <taxon>Mycenaceae</taxon>
        <taxon>Mycena</taxon>
    </lineage>
</organism>
<dbReference type="EMBL" id="JARJLG010000069">
    <property type="protein sequence ID" value="KAJ7753902.1"/>
    <property type="molecule type" value="Genomic_DNA"/>
</dbReference>
<gene>
    <name evidence="2" type="ORF">DFH07DRAFT_823535</name>
</gene>
<evidence type="ECO:0000313" key="3">
    <source>
        <dbReference type="Proteomes" id="UP001215280"/>
    </source>
</evidence>
<reference evidence="2" key="1">
    <citation type="submission" date="2023-03" db="EMBL/GenBank/DDBJ databases">
        <title>Massive genome expansion in bonnet fungi (Mycena s.s.) driven by repeated elements and novel gene families across ecological guilds.</title>
        <authorList>
            <consortium name="Lawrence Berkeley National Laboratory"/>
            <person name="Harder C.B."/>
            <person name="Miyauchi S."/>
            <person name="Viragh M."/>
            <person name="Kuo A."/>
            <person name="Thoen E."/>
            <person name="Andreopoulos B."/>
            <person name="Lu D."/>
            <person name="Skrede I."/>
            <person name="Drula E."/>
            <person name="Henrissat B."/>
            <person name="Morin E."/>
            <person name="Kohler A."/>
            <person name="Barry K."/>
            <person name="LaButti K."/>
            <person name="Morin E."/>
            <person name="Salamov A."/>
            <person name="Lipzen A."/>
            <person name="Mereny Z."/>
            <person name="Hegedus B."/>
            <person name="Baldrian P."/>
            <person name="Stursova M."/>
            <person name="Weitz H."/>
            <person name="Taylor A."/>
            <person name="Grigoriev I.V."/>
            <person name="Nagy L.G."/>
            <person name="Martin F."/>
            <person name="Kauserud H."/>
        </authorList>
    </citation>
    <scope>NUCLEOTIDE SEQUENCE</scope>
    <source>
        <strain evidence="2">CBHHK188m</strain>
    </source>
</reference>
<evidence type="ECO:0000256" key="1">
    <source>
        <dbReference type="SAM" id="MobiDB-lite"/>
    </source>
</evidence>
<evidence type="ECO:0000313" key="2">
    <source>
        <dbReference type="EMBL" id="KAJ7753902.1"/>
    </source>
</evidence>